<dbReference type="InterPro" id="IPR050210">
    <property type="entry name" value="tRNA_Adenine-N(6)_MTase"/>
</dbReference>
<dbReference type="PANTHER" id="PTHR47739">
    <property type="entry name" value="TRNA1(VAL) (ADENINE(37)-N6)-METHYLTRANSFERASE"/>
    <property type="match status" value="1"/>
</dbReference>
<dbReference type="Gene3D" id="3.40.50.150">
    <property type="entry name" value="Vaccinia Virus protein VP39"/>
    <property type="match status" value="1"/>
</dbReference>
<evidence type="ECO:0000313" key="2">
    <source>
        <dbReference type="EMBL" id="NYE57547.1"/>
    </source>
</evidence>
<dbReference type="EC" id="2.1.1.223" evidence="2"/>
<name>A0ABX2RAD9_9THEO</name>
<comment type="caution">
    <text evidence="2">The sequence shown here is derived from an EMBL/GenBank/DDBJ whole genome shotgun (WGS) entry which is preliminary data.</text>
</comment>
<dbReference type="Pfam" id="PF13847">
    <property type="entry name" value="Methyltransf_31"/>
    <property type="match status" value="1"/>
</dbReference>
<reference evidence="2 3" key="1">
    <citation type="submission" date="2020-07" db="EMBL/GenBank/DDBJ databases">
        <title>Genomic Encyclopedia of Type Strains, Phase III (KMG-III): the genomes of soil and plant-associated and newly described type strains.</title>
        <authorList>
            <person name="Whitman W."/>
        </authorList>
    </citation>
    <scope>NUCLEOTIDE SEQUENCE [LARGE SCALE GENOMIC DNA]</scope>
    <source>
        <strain evidence="2 3">DSM 11255</strain>
    </source>
</reference>
<evidence type="ECO:0000313" key="3">
    <source>
        <dbReference type="Proteomes" id="UP000604066"/>
    </source>
</evidence>
<dbReference type="PANTHER" id="PTHR47739:SF1">
    <property type="entry name" value="TRNA1(VAL) (ADENINE(37)-N6)-METHYLTRANSFERASE"/>
    <property type="match status" value="1"/>
</dbReference>
<accession>A0ABX2RAD9</accession>
<dbReference type="InterPro" id="IPR029063">
    <property type="entry name" value="SAM-dependent_MTases_sf"/>
</dbReference>
<keyword evidence="2" id="KW-0808">Transferase</keyword>
<gene>
    <name evidence="2" type="ORF">HDG70_001262</name>
</gene>
<dbReference type="GO" id="GO:0008168">
    <property type="term" value="F:methyltransferase activity"/>
    <property type="evidence" value="ECO:0007669"/>
    <property type="project" value="UniProtKB-KW"/>
</dbReference>
<dbReference type="RefSeq" id="WP_028051828.1">
    <property type="nucleotide sequence ID" value="NZ_ATYG01000010.1"/>
</dbReference>
<keyword evidence="3" id="KW-1185">Reference proteome</keyword>
<protein>
    <submittedName>
        <fullName evidence="2">tRNA1Val (Adenine37-N6)-methyltransferase</fullName>
        <ecNumber evidence="2">2.1.1.223</ecNumber>
    </submittedName>
</protein>
<proteinExistence type="predicted"/>
<dbReference type="InterPro" id="IPR025714">
    <property type="entry name" value="Methyltranfer_dom"/>
</dbReference>
<dbReference type="Proteomes" id="UP000604066">
    <property type="component" value="Unassembled WGS sequence"/>
</dbReference>
<keyword evidence="2" id="KW-0489">Methyltransferase</keyword>
<feature type="domain" description="Methyltransferase" evidence="1">
    <location>
        <begin position="47"/>
        <end position="180"/>
    </location>
</feature>
<sequence length="249" mass="28043">MTKKYAELPPDRVDDLKRAGLKIYQNPALFCFAIDSVLLAWFTKTAPNDRVVDLGTGNGVVPLLLYGRNREIGKIYGIEIQEKLYQLAVKSVALNNLEEKIEIILGDLKDAPAILGKGFDVVTANPPYRKKGEGRLNPVPEVAAARHELLTTLEDVVATAAKLLKPRGSFYLVHLPERLPEIFTHFTRYKLNPEVLLPVQPKPGENVNLVLIKAVKGSRRKLEFLAPLWVYEKDGQYSEQVRRIFEGEE</sequence>
<dbReference type="EMBL" id="JACCBS010000002">
    <property type="protein sequence ID" value="NYE57547.1"/>
    <property type="molecule type" value="Genomic_DNA"/>
</dbReference>
<dbReference type="GO" id="GO:0032259">
    <property type="term" value="P:methylation"/>
    <property type="evidence" value="ECO:0007669"/>
    <property type="project" value="UniProtKB-KW"/>
</dbReference>
<dbReference type="SUPFAM" id="SSF53335">
    <property type="entry name" value="S-adenosyl-L-methionine-dependent methyltransferases"/>
    <property type="match status" value="1"/>
</dbReference>
<dbReference type="CDD" id="cd02440">
    <property type="entry name" value="AdoMet_MTases"/>
    <property type="match status" value="1"/>
</dbReference>
<organism evidence="2 3">
    <name type="scientific">Carboxydothermus ferrireducens DSM 11255</name>
    <dbReference type="NCBI Taxonomy" id="1119529"/>
    <lineage>
        <taxon>Bacteria</taxon>
        <taxon>Bacillati</taxon>
        <taxon>Bacillota</taxon>
        <taxon>Clostridia</taxon>
        <taxon>Thermoanaerobacterales</taxon>
        <taxon>Thermoanaerobacteraceae</taxon>
        <taxon>Carboxydothermus</taxon>
    </lineage>
</organism>
<evidence type="ECO:0000259" key="1">
    <source>
        <dbReference type="Pfam" id="PF13847"/>
    </source>
</evidence>